<gene>
    <name evidence="4" type="ORF">SAMN05660835_00542</name>
</gene>
<dbReference type="Pfam" id="PF01464">
    <property type="entry name" value="SLT"/>
    <property type="match status" value="1"/>
</dbReference>
<proteinExistence type="inferred from homology"/>
<dbReference type="RefSeq" id="WP_092128010.1">
    <property type="nucleotide sequence ID" value="NZ_FMYU01000003.1"/>
</dbReference>
<keyword evidence="5" id="KW-1185">Reference proteome</keyword>
<reference evidence="5" key="1">
    <citation type="submission" date="2016-10" db="EMBL/GenBank/DDBJ databases">
        <authorList>
            <person name="Varghese N."/>
            <person name="Submissions S."/>
        </authorList>
    </citation>
    <scope>NUCLEOTIDE SEQUENCE [LARGE SCALE GENOMIC DNA]</scope>
    <source>
        <strain evidence="5">DSM 8415</strain>
    </source>
</reference>
<evidence type="ECO:0000256" key="2">
    <source>
        <dbReference type="SAM" id="SignalP"/>
    </source>
</evidence>
<dbReference type="PANTHER" id="PTHR37423">
    <property type="entry name" value="SOLUBLE LYTIC MUREIN TRANSGLYCOSYLASE-RELATED"/>
    <property type="match status" value="1"/>
</dbReference>
<dbReference type="Proteomes" id="UP000199411">
    <property type="component" value="Unassembled WGS sequence"/>
</dbReference>
<dbReference type="CDD" id="cd00254">
    <property type="entry name" value="LT-like"/>
    <property type="match status" value="1"/>
</dbReference>
<sequence length="210" mass="23352">MKYAVFLCIILLYKVSFASNIYATIEDGQIVYKNRPTFFSNVINNPNYKKSFIKDLLEKAAQKYGVNERFVLAIAMAESGLNHSAISNKGAIGVMQIIPSTASLLNINPYNLEQNIYGGVKYLKFLLDKYSGNYALAAAAYNCGPNNVDKYNGIPPFAETISYVKTVMAYFDGSTPVMVYNNLKSLKSNKKPMKIVESNGIFTNIPSVSW</sequence>
<feature type="chain" id="PRO_5011735168" evidence="2">
    <location>
        <begin position="19"/>
        <end position="210"/>
    </location>
</feature>
<dbReference type="InterPro" id="IPR023346">
    <property type="entry name" value="Lysozyme-like_dom_sf"/>
</dbReference>
<dbReference type="AlphaFoldDB" id="A0A1G6K2F6"/>
<accession>A0A1G6K2F6</accession>
<feature type="domain" description="Transglycosylase SLT" evidence="3">
    <location>
        <begin position="56"/>
        <end position="155"/>
    </location>
</feature>
<dbReference type="EMBL" id="FMYU01000003">
    <property type="protein sequence ID" value="SDC25137.1"/>
    <property type="molecule type" value="Genomic_DNA"/>
</dbReference>
<feature type="signal peptide" evidence="2">
    <location>
        <begin position="1"/>
        <end position="18"/>
    </location>
</feature>
<protein>
    <submittedName>
        <fullName evidence="4">Transglycosylase SLT domain-containing protein</fullName>
    </submittedName>
</protein>
<dbReference type="PANTHER" id="PTHR37423:SF2">
    <property type="entry name" value="MEMBRANE-BOUND LYTIC MUREIN TRANSGLYCOSYLASE C"/>
    <property type="match status" value="1"/>
</dbReference>
<evidence type="ECO:0000313" key="5">
    <source>
        <dbReference type="Proteomes" id="UP000199411"/>
    </source>
</evidence>
<name>A0A1G6K2F6_9BACT</name>
<keyword evidence="2" id="KW-0732">Signal</keyword>
<organism evidence="4 5">
    <name type="scientific">Desulfurella multipotens</name>
    <dbReference type="NCBI Taxonomy" id="79269"/>
    <lineage>
        <taxon>Bacteria</taxon>
        <taxon>Pseudomonadati</taxon>
        <taxon>Campylobacterota</taxon>
        <taxon>Desulfurellia</taxon>
        <taxon>Desulfurellales</taxon>
        <taxon>Desulfurellaceae</taxon>
        <taxon>Desulfurella</taxon>
    </lineage>
</organism>
<comment type="similarity">
    <text evidence="1">Belongs to the transglycosylase Slt family.</text>
</comment>
<evidence type="ECO:0000259" key="3">
    <source>
        <dbReference type="Pfam" id="PF01464"/>
    </source>
</evidence>
<evidence type="ECO:0000256" key="1">
    <source>
        <dbReference type="ARBA" id="ARBA00007734"/>
    </source>
</evidence>
<dbReference type="OrthoDB" id="9781970at2"/>
<dbReference type="InterPro" id="IPR008258">
    <property type="entry name" value="Transglycosylase_SLT_dom_1"/>
</dbReference>
<dbReference type="Gene3D" id="1.10.530.10">
    <property type="match status" value="1"/>
</dbReference>
<dbReference type="SUPFAM" id="SSF53955">
    <property type="entry name" value="Lysozyme-like"/>
    <property type="match status" value="1"/>
</dbReference>
<evidence type="ECO:0000313" key="4">
    <source>
        <dbReference type="EMBL" id="SDC25137.1"/>
    </source>
</evidence>